<dbReference type="HOGENOM" id="CLU_095694_0_0_5"/>
<evidence type="ECO:0000313" key="2">
    <source>
        <dbReference type="EMBL" id="AEI95691.1"/>
    </source>
</evidence>
<feature type="chain" id="PRO_5003373004" description="DUF3108 domain-containing protein" evidence="1">
    <location>
        <begin position="21"/>
        <end position="219"/>
    </location>
</feature>
<dbReference type="Proteomes" id="UP000001353">
    <property type="component" value="Chromosome"/>
</dbReference>
<evidence type="ECO:0000256" key="1">
    <source>
        <dbReference type="SAM" id="SignalP"/>
    </source>
</evidence>
<sequence length="219" mass="24272">MFRFPAIVFATLLATGLAVAAPLDGEKTYDMLFRDGTLDEIDRTSALVYRREVTNALKPEAGARDTGDVTLSFREGDKDIAMLKFWQDDKHRALGAFPASVGNPMIMYFYETVVRDMAEAAGGSPFYIRNRVKDALIQPSDIVEGEAVVDGKTVPTRTIRMYPFADDPNSARMQGFGDLELRVTMSDAVPGWYMSLVAEASEGAVYRSEVSFQRLDEAQ</sequence>
<dbReference type="eggNOG" id="ENOG5032R98">
    <property type="taxonomic scope" value="Bacteria"/>
</dbReference>
<dbReference type="EMBL" id="CP002623">
    <property type="protein sequence ID" value="AEI95691.1"/>
    <property type="molecule type" value="Genomic_DNA"/>
</dbReference>
<evidence type="ECO:0008006" key="4">
    <source>
        <dbReference type="Google" id="ProtNLM"/>
    </source>
</evidence>
<organism evidence="2 3">
    <name type="scientific">Roseobacter litoralis (strain ATCC 49566 / DSM 6996 / JCM 21268 / NBRC 15278 / OCh 149)</name>
    <dbReference type="NCBI Taxonomy" id="391595"/>
    <lineage>
        <taxon>Bacteria</taxon>
        <taxon>Pseudomonadati</taxon>
        <taxon>Pseudomonadota</taxon>
        <taxon>Alphaproteobacteria</taxon>
        <taxon>Rhodobacterales</taxon>
        <taxon>Roseobacteraceae</taxon>
        <taxon>Roseobacter</taxon>
    </lineage>
</organism>
<proteinExistence type="predicted"/>
<feature type="signal peptide" evidence="1">
    <location>
        <begin position="1"/>
        <end position="20"/>
    </location>
</feature>
<keyword evidence="3" id="KW-1185">Reference proteome</keyword>
<name>F7ZCB8_ROSLO</name>
<dbReference type="AlphaFoldDB" id="F7ZCB8"/>
<gene>
    <name evidence="2" type="ordered locus">RLO149_c037780</name>
</gene>
<protein>
    <recommendedName>
        <fullName evidence="4">DUF3108 domain-containing protein</fullName>
    </recommendedName>
</protein>
<reference evidence="2 3" key="1">
    <citation type="journal article" date="2011" name="BMC Genomics">
        <title>Comparative genome analysis and genome-guided physiological analysis of Roseobacter litoralis.</title>
        <authorList>
            <person name="Kalhoefer D."/>
            <person name="Thole S."/>
            <person name="Voget S."/>
            <person name="Lehmann R."/>
            <person name="Liesegang H."/>
            <person name="Wollher A."/>
            <person name="Daniel R."/>
            <person name="Simon M."/>
            <person name="Brinkhoff T."/>
        </authorList>
    </citation>
    <scope>NUCLEOTIDE SEQUENCE [LARGE SCALE GENOMIC DNA]</scope>
    <source>
        <strain evidence="3">ATCC 49566 / DSM 6996 / JCM 21268 / NBRC 15278 / OCh 149</strain>
    </source>
</reference>
<evidence type="ECO:0000313" key="3">
    <source>
        <dbReference type="Proteomes" id="UP000001353"/>
    </source>
</evidence>
<dbReference type="KEGG" id="rli:RLO149_c037780"/>
<dbReference type="RefSeq" id="WP_013963574.1">
    <property type="nucleotide sequence ID" value="NC_015730.1"/>
</dbReference>
<keyword evidence="1" id="KW-0732">Signal</keyword>
<dbReference type="OrthoDB" id="5801444at2"/>
<accession>F7ZCB8</accession>
<dbReference type="STRING" id="391595.RLO149_c037780"/>